<dbReference type="GO" id="GO:0005783">
    <property type="term" value="C:endoplasmic reticulum"/>
    <property type="evidence" value="ECO:0007669"/>
    <property type="project" value="TreeGrafter"/>
</dbReference>
<dbReference type="AlphaFoldDB" id="A0A1R2B2U1"/>
<comment type="similarity">
    <text evidence="2">Belongs to the CDC50/LEM3 family.</text>
</comment>
<dbReference type="OrthoDB" id="340608at2759"/>
<dbReference type="GO" id="GO:0005794">
    <property type="term" value="C:Golgi apparatus"/>
    <property type="evidence" value="ECO:0007669"/>
    <property type="project" value="TreeGrafter"/>
</dbReference>
<keyword evidence="5 6" id="KW-0472">Membrane</keyword>
<keyword evidence="3 6" id="KW-0812">Transmembrane</keyword>
<accession>A0A1R2B2U1</accession>
<dbReference type="PANTHER" id="PTHR10926:SF0">
    <property type="entry name" value="CDC50, ISOFORM A"/>
    <property type="match status" value="1"/>
</dbReference>
<evidence type="ECO:0000256" key="3">
    <source>
        <dbReference type="ARBA" id="ARBA00022692"/>
    </source>
</evidence>
<evidence type="ECO:0000313" key="7">
    <source>
        <dbReference type="EMBL" id="OMJ71098.1"/>
    </source>
</evidence>
<organism evidence="7 8">
    <name type="scientific">Stentor coeruleus</name>
    <dbReference type="NCBI Taxonomy" id="5963"/>
    <lineage>
        <taxon>Eukaryota</taxon>
        <taxon>Sar</taxon>
        <taxon>Alveolata</taxon>
        <taxon>Ciliophora</taxon>
        <taxon>Postciliodesmatophora</taxon>
        <taxon>Heterotrichea</taxon>
        <taxon>Heterotrichida</taxon>
        <taxon>Stentoridae</taxon>
        <taxon>Stentor</taxon>
    </lineage>
</organism>
<dbReference type="Pfam" id="PF03381">
    <property type="entry name" value="CDC50"/>
    <property type="match status" value="1"/>
</dbReference>
<feature type="transmembrane region" description="Helical" evidence="6">
    <location>
        <begin position="272"/>
        <end position="292"/>
    </location>
</feature>
<evidence type="ECO:0000256" key="2">
    <source>
        <dbReference type="ARBA" id="ARBA00009457"/>
    </source>
</evidence>
<dbReference type="GO" id="GO:0005886">
    <property type="term" value="C:plasma membrane"/>
    <property type="evidence" value="ECO:0007669"/>
    <property type="project" value="TreeGrafter"/>
</dbReference>
<keyword evidence="8" id="KW-1185">Reference proteome</keyword>
<evidence type="ECO:0000313" key="8">
    <source>
        <dbReference type="Proteomes" id="UP000187209"/>
    </source>
</evidence>
<comment type="subcellular location">
    <subcellularLocation>
        <location evidence="1">Membrane</location>
        <topology evidence="1">Multi-pass membrane protein</topology>
    </subcellularLocation>
</comment>
<evidence type="ECO:0000256" key="6">
    <source>
        <dbReference type="SAM" id="Phobius"/>
    </source>
</evidence>
<feature type="transmembrane region" description="Helical" evidence="6">
    <location>
        <begin position="29"/>
        <end position="53"/>
    </location>
</feature>
<sequence>MANETKRRPKEGWRQLNFRTIICLPTPKCAAIFFTLLFIFSLVLTAIILSLSYQILEKTSDVIQFTGDTNYSKGKVTIDLTSDDLDKIKGPLFIYIETSDYYQNHRIYLKSKSKDQMSGNSASSLSTDCEPLVKEGNLNIDFGVYDKNRYIVPCGLMPASFINTTVQLEVNGNNVEIDSDGISWKNDNSDLYTTQESEYLDITDEHFKVWMRNSPTSILRKLYGKVEEKYIKEGELKFNIEMFKNYLEYSSDKRIIVTTTTRIGGKNTVLGWTYFVICIFSLFWAIFFGIMIKYHKVPNIKDVFKKFST</sequence>
<dbReference type="Proteomes" id="UP000187209">
    <property type="component" value="Unassembled WGS sequence"/>
</dbReference>
<evidence type="ECO:0000256" key="5">
    <source>
        <dbReference type="ARBA" id="ARBA00023136"/>
    </source>
</evidence>
<reference evidence="7 8" key="1">
    <citation type="submission" date="2016-11" db="EMBL/GenBank/DDBJ databases">
        <title>The macronuclear genome of Stentor coeruleus: a giant cell with tiny introns.</title>
        <authorList>
            <person name="Slabodnick M."/>
            <person name="Ruby J.G."/>
            <person name="Reiff S.B."/>
            <person name="Swart E.C."/>
            <person name="Gosai S."/>
            <person name="Prabakaran S."/>
            <person name="Witkowska E."/>
            <person name="Larue G.E."/>
            <person name="Fisher S."/>
            <person name="Freeman R.M."/>
            <person name="Gunawardena J."/>
            <person name="Chu W."/>
            <person name="Stover N.A."/>
            <person name="Gregory B.D."/>
            <person name="Nowacki M."/>
            <person name="Derisi J."/>
            <person name="Roy S.W."/>
            <person name="Marshall W.F."/>
            <person name="Sood P."/>
        </authorList>
    </citation>
    <scope>NUCLEOTIDE SEQUENCE [LARGE SCALE GENOMIC DNA]</scope>
    <source>
        <strain evidence="7">WM001</strain>
    </source>
</reference>
<comment type="caution">
    <text evidence="7">The sequence shown here is derived from an EMBL/GenBank/DDBJ whole genome shotgun (WGS) entry which is preliminary data.</text>
</comment>
<evidence type="ECO:0000256" key="4">
    <source>
        <dbReference type="ARBA" id="ARBA00022989"/>
    </source>
</evidence>
<dbReference type="EMBL" id="MPUH01001023">
    <property type="protein sequence ID" value="OMJ71098.1"/>
    <property type="molecule type" value="Genomic_DNA"/>
</dbReference>
<name>A0A1R2B2U1_9CILI</name>
<gene>
    <name evidence="7" type="ORF">SteCoe_30776</name>
</gene>
<protein>
    <recommendedName>
        <fullName evidence="9">ALA-interacting subunit</fullName>
    </recommendedName>
</protein>
<evidence type="ECO:0008006" key="9">
    <source>
        <dbReference type="Google" id="ProtNLM"/>
    </source>
</evidence>
<keyword evidence="4 6" id="KW-1133">Transmembrane helix</keyword>
<proteinExistence type="inferred from homology"/>
<dbReference type="PANTHER" id="PTHR10926">
    <property type="entry name" value="CELL CYCLE CONTROL PROTEIN 50"/>
    <property type="match status" value="1"/>
</dbReference>
<dbReference type="InterPro" id="IPR005045">
    <property type="entry name" value="CDC50/LEM3_fam"/>
</dbReference>
<evidence type="ECO:0000256" key="1">
    <source>
        <dbReference type="ARBA" id="ARBA00004141"/>
    </source>
</evidence>